<comment type="caution">
    <text evidence="12">The sequence shown here is derived from an EMBL/GenBank/DDBJ whole genome shotgun (WGS) entry which is preliminary data.</text>
</comment>
<dbReference type="EMBL" id="BMJQ01000040">
    <property type="protein sequence ID" value="GGF51452.1"/>
    <property type="molecule type" value="Genomic_DNA"/>
</dbReference>
<dbReference type="PROSITE" id="PS00409">
    <property type="entry name" value="PROKAR_NTER_METHYL"/>
    <property type="match status" value="1"/>
</dbReference>
<keyword evidence="6" id="KW-0812">Transmembrane</keyword>
<dbReference type="SUPFAM" id="SSF54523">
    <property type="entry name" value="Pili subunits"/>
    <property type="match status" value="1"/>
</dbReference>
<evidence type="ECO:0000313" key="12">
    <source>
        <dbReference type="EMBL" id="GGF51452.1"/>
    </source>
</evidence>
<evidence type="ECO:0000313" key="13">
    <source>
        <dbReference type="Proteomes" id="UP000646365"/>
    </source>
</evidence>
<keyword evidence="4" id="KW-0488">Methylation</keyword>
<keyword evidence="5" id="KW-0997">Cell inner membrane</keyword>
<dbReference type="InterPro" id="IPR022346">
    <property type="entry name" value="T2SS_GspH"/>
</dbReference>
<evidence type="ECO:0000256" key="4">
    <source>
        <dbReference type="ARBA" id="ARBA00022481"/>
    </source>
</evidence>
<evidence type="ECO:0000256" key="8">
    <source>
        <dbReference type="ARBA" id="ARBA00023136"/>
    </source>
</evidence>
<evidence type="ECO:0000256" key="9">
    <source>
        <dbReference type="ARBA" id="ARBA00025772"/>
    </source>
</evidence>
<sequence length="140" mass="15080">MGTRARARQTAGFTLIELMVVLAILGLLLALLPDALSVAIPGQRLRAAAYQLADELKDARTQAVLSGEPSTVQIGPDERTFPRGTQAHLEETEPRADGGHAEVRFFPDGSASGGTIRLVQGTRAYVIRIDWLTGRVMVDD</sequence>
<protein>
    <recommendedName>
        <fullName evidence="2">Type II secretion system protein H</fullName>
    </recommendedName>
    <alternativeName>
        <fullName evidence="10">General secretion pathway protein H</fullName>
    </alternativeName>
</protein>
<reference evidence="12" key="2">
    <citation type="submission" date="2020-09" db="EMBL/GenBank/DDBJ databases">
        <authorList>
            <person name="Sun Q."/>
            <person name="Zhou Y."/>
        </authorList>
    </citation>
    <scope>NUCLEOTIDE SEQUENCE</scope>
    <source>
        <strain evidence="12">CGMCC 1.15725</strain>
    </source>
</reference>
<accession>A0A8J2Z1T1</accession>
<dbReference type="GO" id="GO:0015628">
    <property type="term" value="P:protein secretion by the type II secretion system"/>
    <property type="evidence" value="ECO:0007669"/>
    <property type="project" value="InterPro"/>
</dbReference>
<reference evidence="12" key="1">
    <citation type="journal article" date="2014" name="Int. J. Syst. Evol. Microbiol.">
        <title>Complete genome sequence of Corynebacterium casei LMG S-19264T (=DSM 44701T), isolated from a smear-ripened cheese.</title>
        <authorList>
            <consortium name="US DOE Joint Genome Institute (JGI-PGF)"/>
            <person name="Walter F."/>
            <person name="Albersmeier A."/>
            <person name="Kalinowski J."/>
            <person name="Ruckert C."/>
        </authorList>
    </citation>
    <scope>NUCLEOTIDE SEQUENCE</scope>
    <source>
        <strain evidence="12">CGMCC 1.15725</strain>
    </source>
</reference>
<keyword evidence="7" id="KW-1133">Transmembrane helix</keyword>
<dbReference type="GO" id="GO:0005886">
    <property type="term" value="C:plasma membrane"/>
    <property type="evidence" value="ECO:0007669"/>
    <property type="project" value="UniProtKB-SubCell"/>
</dbReference>
<proteinExistence type="inferred from homology"/>
<dbReference type="NCBIfam" id="TIGR02532">
    <property type="entry name" value="IV_pilin_GFxxxE"/>
    <property type="match status" value="1"/>
</dbReference>
<evidence type="ECO:0000256" key="1">
    <source>
        <dbReference type="ARBA" id="ARBA00004377"/>
    </source>
</evidence>
<keyword evidence="8" id="KW-0472">Membrane</keyword>
<name>A0A8J2Z1T1_9PROT</name>
<gene>
    <name evidence="12" type="ORF">GCM10011611_67400</name>
</gene>
<dbReference type="Gene3D" id="3.30.700.10">
    <property type="entry name" value="Glycoprotein, Type 4 Pilin"/>
    <property type="match status" value="1"/>
</dbReference>
<feature type="domain" description="General secretion pathway GspH" evidence="11">
    <location>
        <begin position="48"/>
        <end position="132"/>
    </location>
</feature>
<evidence type="ECO:0000256" key="10">
    <source>
        <dbReference type="ARBA" id="ARBA00030775"/>
    </source>
</evidence>
<dbReference type="InterPro" id="IPR045584">
    <property type="entry name" value="Pilin-like"/>
</dbReference>
<organism evidence="12 13">
    <name type="scientific">Aliidongia dinghuensis</name>
    <dbReference type="NCBI Taxonomy" id="1867774"/>
    <lineage>
        <taxon>Bacteria</taxon>
        <taxon>Pseudomonadati</taxon>
        <taxon>Pseudomonadota</taxon>
        <taxon>Alphaproteobacteria</taxon>
        <taxon>Rhodospirillales</taxon>
        <taxon>Dongiaceae</taxon>
        <taxon>Aliidongia</taxon>
    </lineage>
</organism>
<comment type="similarity">
    <text evidence="9">Belongs to the GSP H family.</text>
</comment>
<evidence type="ECO:0000259" key="11">
    <source>
        <dbReference type="Pfam" id="PF12019"/>
    </source>
</evidence>
<dbReference type="InterPro" id="IPR012902">
    <property type="entry name" value="N_methyl_site"/>
</dbReference>
<dbReference type="Proteomes" id="UP000646365">
    <property type="component" value="Unassembled WGS sequence"/>
</dbReference>
<evidence type="ECO:0000256" key="6">
    <source>
        <dbReference type="ARBA" id="ARBA00022692"/>
    </source>
</evidence>
<dbReference type="AlphaFoldDB" id="A0A8J2Z1T1"/>
<comment type="subcellular location">
    <subcellularLocation>
        <location evidence="1">Cell inner membrane</location>
        <topology evidence="1">Single-pass membrane protein</topology>
    </subcellularLocation>
</comment>
<dbReference type="Pfam" id="PF07963">
    <property type="entry name" value="N_methyl"/>
    <property type="match status" value="1"/>
</dbReference>
<keyword evidence="13" id="KW-1185">Reference proteome</keyword>
<evidence type="ECO:0000256" key="5">
    <source>
        <dbReference type="ARBA" id="ARBA00022519"/>
    </source>
</evidence>
<dbReference type="GO" id="GO:0015627">
    <property type="term" value="C:type II protein secretion system complex"/>
    <property type="evidence" value="ECO:0007669"/>
    <property type="project" value="InterPro"/>
</dbReference>
<keyword evidence="3" id="KW-1003">Cell membrane</keyword>
<evidence type="ECO:0000256" key="3">
    <source>
        <dbReference type="ARBA" id="ARBA00022475"/>
    </source>
</evidence>
<dbReference type="RefSeq" id="WP_189052615.1">
    <property type="nucleotide sequence ID" value="NZ_BMJQ01000040.1"/>
</dbReference>
<evidence type="ECO:0000256" key="2">
    <source>
        <dbReference type="ARBA" id="ARBA00021549"/>
    </source>
</evidence>
<evidence type="ECO:0000256" key="7">
    <source>
        <dbReference type="ARBA" id="ARBA00022989"/>
    </source>
</evidence>
<dbReference type="Pfam" id="PF12019">
    <property type="entry name" value="GspH"/>
    <property type="match status" value="1"/>
</dbReference>